<dbReference type="AlphaFoldDB" id="A0ABD0JF28"/>
<evidence type="ECO:0000313" key="1">
    <source>
        <dbReference type="EMBL" id="KAK7473457.1"/>
    </source>
</evidence>
<name>A0ABD0JF28_9CAEN</name>
<proteinExistence type="predicted"/>
<organism evidence="1 2">
    <name type="scientific">Batillaria attramentaria</name>
    <dbReference type="NCBI Taxonomy" id="370345"/>
    <lineage>
        <taxon>Eukaryota</taxon>
        <taxon>Metazoa</taxon>
        <taxon>Spiralia</taxon>
        <taxon>Lophotrochozoa</taxon>
        <taxon>Mollusca</taxon>
        <taxon>Gastropoda</taxon>
        <taxon>Caenogastropoda</taxon>
        <taxon>Sorbeoconcha</taxon>
        <taxon>Cerithioidea</taxon>
        <taxon>Batillariidae</taxon>
        <taxon>Batillaria</taxon>
    </lineage>
</organism>
<dbReference type="Proteomes" id="UP001519460">
    <property type="component" value="Unassembled WGS sequence"/>
</dbReference>
<dbReference type="EMBL" id="JACVVK020000469">
    <property type="protein sequence ID" value="KAK7473457.1"/>
    <property type="molecule type" value="Genomic_DNA"/>
</dbReference>
<sequence length="84" mass="9609">MTSPRALWAKIYKTRTLIPVSDEFPLRAQFLLITRRVTENKQTLMELGSSSLQPFGESETQKILKKRIDKGRVYGDAGVRNTIL</sequence>
<comment type="caution">
    <text evidence="1">The sequence shown here is derived from an EMBL/GenBank/DDBJ whole genome shotgun (WGS) entry which is preliminary data.</text>
</comment>
<protein>
    <submittedName>
        <fullName evidence="1">Uncharacterized protein</fullName>
    </submittedName>
</protein>
<feature type="non-terminal residue" evidence="1">
    <location>
        <position position="84"/>
    </location>
</feature>
<evidence type="ECO:0000313" key="2">
    <source>
        <dbReference type="Proteomes" id="UP001519460"/>
    </source>
</evidence>
<accession>A0ABD0JF28</accession>
<gene>
    <name evidence="1" type="ORF">BaRGS_00035286</name>
</gene>
<keyword evidence="2" id="KW-1185">Reference proteome</keyword>
<reference evidence="1 2" key="1">
    <citation type="journal article" date="2023" name="Sci. Data">
        <title>Genome assembly of the Korean intertidal mud-creeper Batillaria attramentaria.</title>
        <authorList>
            <person name="Patra A.K."/>
            <person name="Ho P.T."/>
            <person name="Jun S."/>
            <person name="Lee S.J."/>
            <person name="Kim Y."/>
            <person name="Won Y.J."/>
        </authorList>
    </citation>
    <scope>NUCLEOTIDE SEQUENCE [LARGE SCALE GENOMIC DNA]</scope>
    <source>
        <strain evidence="1">Wonlab-2016</strain>
    </source>
</reference>